<protein>
    <submittedName>
        <fullName evidence="2">Uncharacterized protein</fullName>
    </submittedName>
</protein>
<dbReference type="AlphaFoldDB" id="A0A2H3C1N3"/>
<evidence type="ECO:0000256" key="1">
    <source>
        <dbReference type="SAM" id="Phobius"/>
    </source>
</evidence>
<evidence type="ECO:0000313" key="3">
    <source>
        <dbReference type="Proteomes" id="UP000218334"/>
    </source>
</evidence>
<keyword evidence="3" id="KW-1185">Reference proteome</keyword>
<evidence type="ECO:0000313" key="2">
    <source>
        <dbReference type="EMBL" id="PBK70747.1"/>
    </source>
</evidence>
<reference evidence="3" key="1">
    <citation type="journal article" date="2017" name="Nat. Ecol. Evol.">
        <title>Genome expansion and lineage-specific genetic innovations in the forest pathogenic fungi Armillaria.</title>
        <authorList>
            <person name="Sipos G."/>
            <person name="Prasanna A.N."/>
            <person name="Walter M.C."/>
            <person name="O'Connor E."/>
            <person name="Balint B."/>
            <person name="Krizsan K."/>
            <person name="Kiss B."/>
            <person name="Hess J."/>
            <person name="Varga T."/>
            <person name="Slot J."/>
            <person name="Riley R."/>
            <person name="Boka B."/>
            <person name="Rigling D."/>
            <person name="Barry K."/>
            <person name="Lee J."/>
            <person name="Mihaltcheva S."/>
            <person name="LaButti K."/>
            <person name="Lipzen A."/>
            <person name="Waldron R."/>
            <person name="Moloney N.M."/>
            <person name="Sperisen C."/>
            <person name="Kredics L."/>
            <person name="Vagvoelgyi C."/>
            <person name="Patrignani A."/>
            <person name="Fitzpatrick D."/>
            <person name="Nagy I."/>
            <person name="Doyle S."/>
            <person name="Anderson J.B."/>
            <person name="Grigoriev I.V."/>
            <person name="Gueldener U."/>
            <person name="Muensterkoetter M."/>
            <person name="Nagy L.G."/>
        </authorList>
    </citation>
    <scope>NUCLEOTIDE SEQUENCE [LARGE SCALE GENOMIC DNA]</scope>
    <source>
        <strain evidence="3">28-4</strain>
    </source>
</reference>
<sequence length="67" mass="7752">MERGQNIIGDLGRNKLFLTYGPFLDSEYWILCRTSLALYQAFIYVAYLEYHCLLGFVSFLGCGCKKK</sequence>
<dbReference type="Proteomes" id="UP000218334">
    <property type="component" value="Unassembled WGS sequence"/>
</dbReference>
<keyword evidence="1" id="KW-0472">Membrane</keyword>
<organism evidence="2 3">
    <name type="scientific">Armillaria solidipes</name>
    <dbReference type="NCBI Taxonomy" id="1076256"/>
    <lineage>
        <taxon>Eukaryota</taxon>
        <taxon>Fungi</taxon>
        <taxon>Dikarya</taxon>
        <taxon>Basidiomycota</taxon>
        <taxon>Agaricomycotina</taxon>
        <taxon>Agaricomycetes</taxon>
        <taxon>Agaricomycetidae</taxon>
        <taxon>Agaricales</taxon>
        <taxon>Marasmiineae</taxon>
        <taxon>Physalacriaceae</taxon>
        <taxon>Armillaria</taxon>
    </lineage>
</organism>
<gene>
    <name evidence="2" type="ORF">ARMSODRAFT_1083770</name>
</gene>
<keyword evidence="1" id="KW-1133">Transmembrane helix</keyword>
<accession>A0A2H3C1N3</accession>
<proteinExistence type="predicted"/>
<name>A0A2H3C1N3_9AGAR</name>
<keyword evidence="1" id="KW-0812">Transmembrane</keyword>
<dbReference type="EMBL" id="KZ293425">
    <property type="protein sequence ID" value="PBK70747.1"/>
    <property type="molecule type" value="Genomic_DNA"/>
</dbReference>
<feature type="transmembrane region" description="Helical" evidence="1">
    <location>
        <begin position="41"/>
        <end position="62"/>
    </location>
</feature>